<dbReference type="PANTHER" id="PTHR11254:SF320">
    <property type="entry name" value="HECT-TYPE E3 UBIQUITIN TRANSFERASE"/>
    <property type="match status" value="1"/>
</dbReference>
<dbReference type="EC" id="2.3.2.26" evidence="3"/>
<dbReference type="GO" id="GO:0048814">
    <property type="term" value="P:regulation of dendrite morphogenesis"/>
    <property type="evidence" value="ECO:0007669"/>
    <property type="project" value="TreeGrafter"/>
</dbReference>
<keyword evidence="8" id="KW-1185">Reference proteome</keyword>
<evidence type="ECO:0000256" key="6">
    <source>
        <dbReference type="PROSITE-ProRule" id="PRU00104"/>
    </source>
</evidence>
<dbReference type="GO" id="GO:0061630">
    <property type="term" value="F:ubiquitin protein ligase activity"/>
    <property type="evidence" value="ECO:0007669"/>
    <property type="project" value="UniProtKB-EC"/>
</dbReference>
<name>A0A914S892_PAREQ</name>
<dbReference type="InterPro" id="IPR035983">
    <property type="entry name" value="Hect_E3_ubiquitin_ligase"/>
</dbReference>
<evidence type="ECO:0000313" key="8">
    <source>
        <dbReference type="Proteomes" id="UP000887564"/>
    </source>
</evidence>
<dbReference type="Pfam" id="PF00632">
    <property type="entry name" value="HECT"/>
    <property type="match status" value="1"/>
</dbReference>
<protein>
    <recommendedName>
        <fullName evidence="3">HECT-type E3 ubiquitin transferase</fullName>
        <ecNumber evidence="3">2.3.2.26</ecNumber>
    </recommendedName>
</protein>
<comment type="pathway">
    <text evidence="2">Protein modification; protein ubiquitination.</text>
</comment>
<evidence type="ECO:0000313" key="9">
    <source>
        <dbReference type="WBParaSite" id="PEQ_0001342401-mRNA-1"/>
    </source>
</evidence>
<keyword evidence="5 6" id="KW-0833">Ubl conjugation pathway</keyword>
<dbReference type="GO" id="GO:0005737">
    <property type="term" value="C:cytoplasm"/>
    <property type="evidence" value="ECO:0007669"/>
    <property type="project" value="TreeGrafter"/>
</dbReference>
<comment type="caution">
    <text evidence="6">Lacks conserved residue(s) required for the propagation of feature annotation.</text>
</comment>
<reference evidence="9" key="1">
    <citation type="submission" date="2022-11" db="UniProtKB">
        <authorList>
            <consortium name="WormBaseParasite"/>
        </authorList>
    </citation>
    <scope>IDENTIFICATION</scope>
</reference>
<dbReference type="InterPro" id="IPR000569">
    <property type="entry name" value="HECT_dom"/>
</dbReference>
<feature type="domain" description="HECT" evidence="7">
    <location>
        <begin position="35"/>
        <end position="99"/>
    </location>
</feature>
<dbReference type="PROSITE" id="PS50237">
    <property type="entry name" value="HECT"/>
    <property type="match status" value="2"/>
</dbReference>
<keyword evidence="4" id="KW-0808">Transferase</keyword>
<sequence>MQLCGRVLGLALVHRCLIDTFFTRAFYKLLLEIIERELIPNGKSQMVTEENKDTFISLMVKWRIERGVEEQSRALLKGLHEVGIKENLQKKLQRIYIFG</sequence>
<dbReference type="GO" id="GO:0016567">
    <property type="term" value="P:protein ubiquitination"/>
    <property type="evidence" value="ECO:0007669"/>
    <property type="project" value="TreeGrafter"/>
</dbReference>
<dbReference type="AlphaFoldDB" id="A0A914S892"/>
<evidence type="ECO:0000256" key="1">
    <source>
        <dbReference type="ARBA" id="ARBA00000885"/>
    </source>
</evidence>
<dbReference type="SUPFAM" id="SSF56204">
    <property type="entry name" value="Hect, E3 ligase catalytic domain"/>
    <property type="match status" value="1"/>
</dbReference>
<evidence type="ECO:0000256" key="2">
    <source>
        <dbReference type="ARBA" id="ARBA00004906"/>
    </source>
</evidence>
<evidence type="ECO:0000256" key="5">
    <source>
        <dbReference type="ARBA" id="ARBA00022786"/>
    </source>
</evidence>
<dbReference type="InterPro" id="IPR050409">
    <property type="entry name" value="E3_ubiq-protein_ligase"/>
</dbReference>
<accession>A0A914S892</accession>
<dbReference type="Proteomes" id="UP000887564">
    <property type="component" value="Unplaced"/>
</dbReference>
<organism evidence="8 9">
    <name type="scientific">Parascaris equorum</name>
    <name type="common">Equine roundworm</name>
    <dbReference type="NCBI Taxonomy" id="6256"/>
    <lineage>
        <taxon>Eukaryota</taxon>
        <taxon>Metazoa</taxon>
        <taxon>Ecdysozoa</taxon>
        <taxon>Nematoda</taxon>
        <taxon>Chromadorea</taxon>
        <taxon>Rhabditida</taxon>
        <taxon>Spirurina</taxon>
        <taxon>Ascaridomorpha</taxon>
        <taxon>Ascaridoidea</taxon>
        <taxon>Ascarididae</taxon>
        <taxon>Parascaris</taxon>
    </lineage>
</organism>
<dbReference type="Gene3D" id="3.30.2160.10">
    <property type="entry name" value="Hect, E3 ligase catalytic domain"/>
    <property type="match status" value="1"/>
</dbReference>
<feature type="domain" description="HECT" evidence="7">
    <location>
        <begin position="1"/>
        <end position="32"/>
    </location>
</feature>
<evidence type="ECO:0000259" key="7">
    <source>
        <dbReference type="PROSITE" id="PS50237"/>
    </source>
</evidence>
<evidence type="ECO:0000256" key="4">
    <source>
        <dbReference type="ARBA" id="ARBA00022679"/>
    </source>
</evidence>
<dbReference type="PANTHER" id="PTHR11254">
    <property type="entry name" value="HECT DOMAIN UBIQUITIN-PROTEIN LIGASE"/>
    <property type="match status" value="1"/>
</dbReference>
<dbReference type="GO" id="GO:0006511">
    <property type="term" value="P:ubiquitin-dependent protein catabolic process"/>
    <property type="evidence" value="ECO:0007669"/>
    <property type="project" value="TreeGrafter"/>
</dbReference>
<proteinExistence type="predicted"/>
<dbReference type="Gene3D" id="3.90.1750.10">
    <property type="entry name" value="Hect, E3 ligase catalytic domains"/>
    <property type="match status" value="2"/>
</dbReference>
<comment type="catalytic activity">
    <reaction evidence="1">
        <text>S-ubiquitinyl-[E2 ubiquitin-conjugating enzyme]-L-cysteine + [acceptor protein]-L-lysine = [E2 ubiquitin-conjugating enzyme]-L-cysteine + N(6)-ubiquitinyl-[acceptor protein]-L-lysine.</text>
        <dbReference type="EC" id="2.3.2.26"/>
    </reaction>
</comment>
<evidence type="ECO:0000256" key="3">
    <source>
        <dbReference type="ARBA" id="ARBA00012485"/>
    </source>
</evidence>
<dbReference type="WBParaSite" id="PEQ_0001342401-mRNA-1">
    <property type="protein sequence ID" value="PEQ_0001342401-mRNA-1"/>
    <property type="gene ID" value="PEQ_0001342401"/>
</dbReference>